<evidence type="ECO:0000313" key="1">
    <source>
        <dbReference type="EMBL" id="UNI14532.1"/>
    </source>
</evidence>
<sequence length="159" mass="16475">MVVAAPMYSTGNVVYPRHGRPGHGLSSIVFKTRVVVAFAGSFPPSRSGMIAGAPALATAARRGFQLWLPSKSQLPQSVKAPTSAAAAAAAAAAKQVGGRDAGWTWASDDDVVDVSEVGRVQEAAVAARPTLTCPGSMIRPKALLRGYWPSATASQRQTM</sequence>
<keyword evidence="2" id="KW-1185">Reference proteome</keyword>
<reference evidence="1" key="1">
    <citation type="submission" date="2021-11" db="EMBL/GenBank/DDBJ databases">
        <title>Purpureocillium_takamizusanense_genome.</title>
        <authorList>
            <person name="Nguyen N.-H."/>
        </authorList>
    </citation>
    <scope>NUCLEOTIDE SEQUENCE</scope>
    <source>
        <strain evidence="1">PT3</strain>
    </source>
</reference>
<name>A0A9Q8Q869_9HYPO</name>
<accession>A0A9Q8Q869</accession>
<dbReference type="RefSeq" id="XP_047838013.1">
    <property type="nucleotide sequence ID" value="XM_047982052.1"/>
</dbReference>
<proteinExistence type="predicted"/>
<dbReference type="EMBL" id="CP086354">
    <property type="protein sequence ID" value="UNI14532.1"/>
    <property type="molecule type" value="Genomic_DNA"/>
</dbReference>
<protein>
    <submittedName>
        <fullName evidence="1">Uncharacterized protein</fullName>
    </submittedName>
</protein>
<evidence type="ECO:0000313" key="2">
    <source>
        <dbReference type="Proteomes" id="UP000829364"/>
    </source>
</evidence>
<dbReference type="AlphaFoldDB" id="A0A9Q8Q869"/>
<organism evidence="1 2">
    <name type="scientific">Purpureocillium takamizusanense</name>
    <dbReference type="NCBI Taxonomy" id="2060973"/>
    <lineage>
        <taxon>Eukaryota</taxon>
        <taxon>Fungi</taxon>
        <taxon>Dikarya</taxon>
        <taxon>Ascomycota</taxon>
        <taxon>Pezizomycotina</taxon>
        <taxon>Sordariomycetes</taxon>
        <taxon>Hypocreomycetidae</taxon>
        <taxon>Hypocreales</taxon>
        <taxon>Ophiocordycipitaceae</taxon>
        <taxon>Purpureocillium</taxon>
    </lineage>
</organism>
<gene>
    <name evidence="1" type="ORF">JDV02_001150</name>
</gene>
<dbReference type="GeneID" id="72063113"/>
<dbReference type="KEGG" id="ptkz:JDV02_001150"/>
<dbReference type="Proteomes" id="UP000829364">
    <property type="component" value="Chromosome 1"/>
</dbReference>